<dbReference type="PANTHER" id="PTHR12461">
    <property type="entry name" value="HYPOXIA-INDUCIBLE FACTOR 1 ALPHA INHIBITOR-RELATED"/>
    <property type="match status" value="1"/>
</dbReference>
<dbReference type="AlphaFoldDB" id="A0A8T4H613"/>
<dbReference type="InterPro" id="IPR003347">
    <property type="entry name" value="JmjC_dom"/>
</dbReference>
<keyword evidence="7" id="KW-1185">Reference proteome</keyword>
<organism evidence="6 7">
    <name type="scientific">Rhinopithecimicrobium faecis</name>
    <dbReference type="NCBI Taxonomy" id="2820698"/>
    <lineage>
        <taxon>Bacteria</taxon>
        <taxon>Pseudomonadati</taxon>
        <taxon>Bacteroidota</taxon>
        <taxon>Sphingobacteriia</taxon>
        <taxon>Sphingobacteriales</taxon>
        <taxon>Sphingobacteriaceae</taxon>
        <taxon>Rhinopithecimicrobium</taxon>
    </lineage>
</organism>
<evidence type="ECO:0000256" key="4">
    <source>
        <dbReference type="ARBA" id="ARBA00023004"/>
    </source>
</evidence>
<evidence type="ECO:0000256" key="3">
    <source>
        <dbReference type="ARBA" id="ARBA00023002"/>
    </source>
</evidence>
<protein>
    <submittedName>
        <fullName evidence="6">Cupin-like domain-containing protein</fullName>
    </submittedName>
</protein>
<gene>
    <name evidence="6" type="ORF">J5U18_02745</name>
</gene>
<dbReference type="PROSITE" id="PS51184">
    <property type="entry name" value="JMJC"/>
    <property type="match status" value="1"/>
</dbReference>
<sequence>MQLKQVNTISGIGSDEFLSKYMNPGVPVILKDFVKAESPAWKKWTYDYFKEIAGDNEVSVYGGEEGSMDRAASAPVAKMSFTEYLDLIEREPTESRLFLFDLMKLRPELKKDVIYNDITGGKVLQWLPYLFFGGQGSSTRNHYDIDMSHVFITQYKGIKKIWLFPLEQSALMYKLPYNFHSIANLKNSSEEEYPGLKYLNGYEATIHPGETLYMPAGWWHFIQYETEGFSVSVRALPFKTIDKLRGFTNLVITRNFDNTMRKIFKDRWFHYKIDVAKQRAEVAIRKYK</sequence>
<dbReference type="RefSeq" id="WP_353545974.1">
    <property type="nucleotide sequence ID" value="NZ_JAGKSB010000002.1"/>
</dbReference>
<comment type="caution">
    <text evidence="6">The sequence shown here is derived from an EMBL/GenBank/DDBJ whole genome shotgun (WGS) entry which is preliminary data.</text>
</comment>
<evidence type="ECO:0000256" key="1">
    <source>
        <dbReference type="ARBA" id="ARBA00001954"/>
    </source>
</evidence>
<dbReference type="InterPro" id="IPR041667">
    <property type="entry name" value="Cupin_8"/>
</dbReference>
<dbReference type="PANTHER" id="PTHR12461:SF106">
    <property type="entry name" value="BIFUNCTIONAL PEPTIDASE AND ARGINYL-HYDROXYLASE JMJD5"/>
    <property type="match status" value="1"/>
</dbReference>
<name>A0A8T4H613_9SPHI</name>
<evidence type="ECO:0000259" key="5">
    <source>
        <dbReference type="PROSITE" id="PS51184"/>
    </source>
</evidence>
<reference evidence="6" key="1">
    <citation type="submission" date="2021-03" db="EMBL/GenBank/DDBJ databases">
        <authorList>
            <person name="Lu T."/>
            <person name="Wang Q."/>
            <person name="Han X."/>
        </authorList>
    </citation>
    <scope>NUCLEOTIDE SEQUENCE</scope>
    <source>
        <strain evidence="6">WQ 2009</strain>
    </source>
</reference>
<dbReference type="GO" id="GO:0016491">
    <property type="term" value="F:oxidoreductase activity"/>
    <property type="evidence" value="ECO:0007669"/>
    <property type="project" value="UniProtKB-KW"/>
</dbReference>
<dbReference type="Gene3D" id="2.60.120.650">
    <property type="entry name" value="Cupin"/>
    <property type="match status" value="1"/>
</dbReference>
<dbReference type="EMBL" id="JAGKSB010000002">
    <property type="protein sequence ID" value="MBP3942492.1"/>
    <property type="molecule type" value="Genomic_DNA"/>
</dbReference>
<dbReference type="SUPFAM" id="SSF51197">
    <property type="entry name" value="Clavaminate synthase-like"/>
    <property type="match status" value="1"/>
</dbReference>
<dbReference type="GO" id="GO:0046872">
    <property type="term" value="F:metal ion binding"/>
    <property type="evidence" value="ECO:0007669"/>
    <property type="project" value="UniProtKB-KW"/>
</dbReference>
<accession>A0A8T4H613</accession>
<comment type="cofactor">
    <cofactor evidence="1">
        <name>Fe(2+)</name>
        <dbReference type="ChEBI" id="CHEBI:29033"/>
    </cofactor>
</comment>
<proteinExistence type="predicted"/>
<keyword evidence="2" id="KW-0479">Metal-binding</keyword>
<evidence type="ECO:0000313" key="6">
    <source>
        <dbReference type="EMBL" id="MBP3942492.1"/>
    </source>
</evidence>
<dbReference type="Proteomes" id="UP000679691">
    <property type="component" value="Unassembled WGS sequence"/>
</dbReference>
<feature type="domain" description="JmjC" evidence="5">
    <location>
        <begin position="80"/>
        <end position="252"/>
    </location>
</feature>
<keyword evidence="3" id="KW-0560">Oxidoreductase</keyword>
<dbReference type="Pfam" id="PF13621">
    <property type="entry name" value="Cupin_8"/>
    <property type="match status" value="1"/>
</dbReference>
<evidence type="ECO:0000313" key="7">
    <source>
        <dbReference type="Proteomes" id="UP000679691"/>
    </source>
</evidence>
<keyword evidence="4" id="KW-0408">Iron</keyword>
<evidence type="ECO:0000256" key="2">
    <source>
        <dbReference type="ARBA" id="ARBA00022723"/>
    </source>
</evidence>
<dbReference type="SMART" id="SM00558">
    <property type="entry name" value="JmjC"/>
    <property type="match status" value="1"/>
</dbReference>